<dbReference type="SUPFAM" id="SSF103190">
    <property type="entry name" value="Sensory domain-like"/>
    <property type="match status" value="1"/>
</dbReference>
<comment type="caution">
    <text evidence="5">The sequence shown here is derived from an EMBL/GenBank/DDBJ whole genome shotgun (WGS) entry which is preliminary data.</text>
</comment>
<dbReference type="InterPro" id="IPR050469">
    <property type="entry name" value="Diguanylate_Cyclase"/>
</dbReference>
<dbReference type="Gene3D" id="3.30.450.20">
    <property type="entry name" value="PAS domain"/>
    <property type="match status" value="1"/>
</dbReference>
<feature type="transmembrane region" description="Helical" evidence="3">
    <location>
        <begin position="314"/>
        <end position="338"/>
    </location>
</feature>
<comment type="catalytic activity">
    <reaction evidence="2">
        <text>2 GTP = 3',3'-c-di-GMP + 2 diphosphate</text>
        <dbReference type="Rhea" id="RHEA:24898"/>
        <dbReference type="ChEBI" id="CHEBI:33019"/>
        <dbReference type="ChEBI" id="CHEBI:37565"/>
        <dbReference type="ChEBI" id="CHEBI:58805"/>
        <dbReference type="EC" id="2.7.7.65"/>
    </reaction>
</comment>
<gene>
    <name evidence="5" type="ORF">JMJ54_16060</name>
</gene>
<organism evidence="5 6">
    <name type="scientific">Jeongeupia naejangsanensis</name>
    <dbReference type="NCBI Taxonomy" id="613195"/>
    <lineage>
        <taxon>Bacteria</taxon>
        <taxon>Pseudomonadati</taxon>
        <taxon>Pseudomonadota</taxon>
        <taxon>Betaproteobacteria</taxon>
        <taxon>Neisseriales</taxon>
        <taxon>Chitinibacteraceae</taxon>
        <taxon>Jeongeupia</taxon>
    </lineage>
</organism>
<dbReference type="Proteomes" id="UP000809431">
    <property type="component" value="Unassembled WGS sequence"/>
</dbReference>
<dbReference type="CDD" id="cd01949">
    <property type="entry name" value="GGDEF"/>
    <property type="match status" value="1"/>
</dbReference>
<dbReference type="InterPro" id="IPR000160">
    <property type="entry name" value="GGDEF_dom"/>
</dbReference>
<sequence length="520" mass="57375">MRRAAMLTRLKRRIEARPVGFGCALFVLLALGWLPLAWYLARSVVSEEAESYVALVKARRESELSRVSDNLRGRFDYLKAAPEIIANTGEIRLALQKPDSRNLDTGNRYLHMYVTRSLADTLWVLDRSGKVVMGSDAGLSGSLIGSHLPQRQYFVDAIGGQPGMQFSYGTRTGVPGFFFSAPIMVDGLLLGVVVLKVRVSTLDKAIDDNDLMISDALGVSVLARHQALRMRALPGAPALSLSVEMLQQLYHRSAVPALALVPTQRPLPQGLFFLDGGTTPYMFLTHSDPHLNGWRVHMLVPIRSLEVLPAQHRFYFGLIGGCGLLIGAFGLLVALYLLRTRALSRQLALANRELRQQAETDFLTGCANRRKFDRYFASELARSLRYGSPLTLALIDIDHFKRINDVHGHPVGDAVLVQLVGLIQQGIRETDQLGRLGGEEFGLLLPQTAIDSVQPLLERLRRQVEQQGLPVAGGTVVVTISIGYASVRHEDDVGRLRARADAALYAAKQGGRNRICREDE</sequence>
<dbReference type="PROSITE" id="PS50887">
    <property type="entry name" value="GGDEF"/>
    <property type="match status" value="1"/>
</dbReference>
<dbReference type="SUPFAM" id="SSF55073">
    <property type="entry name" value="Nucleotide cyclase"/>
    <property type="match status" value="1"/>
</dbReference>
<keyword evidence="6" id="KW-1185">Reference proteome</keyword>
<dbReference type="PANTHER" id="PTHR45138:SF9">
    <property type="entry name" value="DIGUANYLATE CYCLASE DGCM-RELATED"/>
    <property type="match status" value="1"/>
</dbReference>
<evidence type="ECO:0000256" key="1">
    <source>
        <dbReference type="ARBA" id="ARBA00012528"/>
    </source>
</evidence>
<protein>
    <recommendedName>
        <fullName evidence="1">diguanylate cyclase</fullName>
        <ecNumber evidence="1">2.7.7.65</ecNumber>
    </recommendedName>
</protein>
<evidence type="ECO:0000256" key="2">
    <source>
        <dbReference type="ARBA" id="ARBA00034247"/>
    </source>
</evidence>
<keyword evidence="3" id="KW-0812">Transmembrane</keyword>
<dbReference type="Pfam" id="PF00990">
    <property type="entry name" value="GGDEF"/>
    <property type="match status" value="1"/>
</dbReference>
<dbReference type="InterPro" id="IPR043128">
    <property type="entry name" value="Rev_trsase/Diguanyl_cyclase"/>
</dbReference>
<keyword evidence="3" id="KW-0472">Membrane</keyword>
<evidence type="ECO:0000259" key="4">
    <source>
        <dbReference type="PROSITE" id="PS50887"/>
    </source>
</evidence>
<proteinExistence type="predicted"/>
<dbReference type="SMART" id="SM00267">
    <property type="entry name" value="GGDEF"/>
    <property type="match status" value="1"/>
</dbReference>
<evidence type="ECO:0000256" key="3">
    <source>
        <dbReference type="SAM" id="Phobius"/>
    </source>
</evidence>
<name>A0ABS2BQU8_9NEIS</name>
<evidence type="ECO:0000313" key="5">
    <source>
        <dbReference type="EMBL" id="MBM3117351.1"/>
    </source>
</evidence>
<dbReference type="EMBL" id="JAESND010000009">
    <property type="protein sequence ID" value="MBM3117351.1"/>
    <property type="molecule type" value="Genomic_DNA"/>
</dbReference>
<dbReference type="NCBIfam" id="TIGR00254">
    <property type="entry name" value="GGDEF"/>
    <property type="match status" value="1"/>
</dbReference>
<reference evidence="5 6" key="1">
    <citation type="submission" date="2021-01" db="EMBL/GenBank/DDBJ databases">
        <title>Draft Genome Sequence and Polyhydroxyalkanoate Biosynthetic Potential of Jeongeupia naejangsanensis Type Strain DSM 24253.</title>
        <authorList>
            <person name="Turrini P."/>
            <person name="Artuso I."/>
            <person name="Lugli G.A."/>
            <person name="Frangipani E."/>
            <person name="Ventura M."/>
            <person name="Visca P."/>
        </authorList>
    </citation>
    <scope>NUCLEOTIDE SEQUENCE [LARGE SCALE GENOMIC DNA]</scope>
    <source>
        <strain evidence="5 6">DSM 24253</strain>
    </source>
</reference>
<keyword evidence="3" id="KW-1133">Transmembrane helix</keyword>
<dbReference type="EC" id="2.7.7.65" evidence="1"/>
<feature type="transmembrane region" description="Helical" evidence="3">
    <location>
        <begin position="21"/>
        <end position="41"/>
    </location>
</feature>
<dbReference type="PANTHER" id="PTHR45138">
    <property type="entry name" value="REGULATORY COMPONENTS OF SENSORY TRANSDUCTION SYSTEM"/>
    <property type="match status" value="1"/>
</dbReference>
<accession>A0ABS2BQU8</accession>
<dbReference type="Gene3D" id="3.30.70.270">
    <property type="match status" value="1"/>
</dbReference>
<evidence type="ECO:0000313" key="6">
    <source>
        <dbReference type="Proteomes" id="UP000809431"/>
    </source>
</evidence>
<dbReference type="InterPro" id="IPR029787">
    <property type="entry name" value="Nucleotide_cyclase"/>
</dbReference>
<feature type="domain" description="GGDEF" evidence="4">
    <location>
        <begin position="388"/>
        <end position="520"/>
    </location>
</feature>
<dbReference type="InterPro" id="IPR029151">
    <property type="entry name" value="Sensor-like_sf"/>
</dbReference>
<dbReference type="RefSeq" id="WP_203539568.1">
    <property type="nucleotide sequence ID" value="NZ_JAESND010000009.1"/>
</dbReference>